<evidence type="ECO:0000313" key="1">
    <source>
        <dbReference type="EMBL" id="GIG02563.1"/>
    </source>
</evidence>
<sequence length="112" mass="10932">MFVVGTRDSHIAEALSGTFTRCGAGAAGNSGARSRYHCSVLNPAGDGCTDGLGEALGLGLVDAVGVELISGPAKPGSGPALLHAAGARSAISRDTATARRRGVGATPGLYPG</sequence>
<dbReference type="AlphaFoldDB" id="A0A8J3KM20"/>
<accession>A0A8J3KM20</accession>
<dbReference type="EMBL" id="BONH01000055">
    <property type="protein sequence ID" value="GIG02563.1"/>
    <property type="molecule type" value="Genomic_DNA"/>
</dbReference>
<proteinExistence type="predicted"/>
<protein>
    <submittedName>
        <fullName evidence="1">Uncharacterized protein</fullName>
    </submittedName>
</protein>
<name>A0A8J3KM20_9ACTN</name>
<evidence type="ECO:0000313" key="2">
    <source>
        <dbReference type="Proteomes" id="UP000659904"/>
    </source>
</evidence>
<organism evidence="1 2">
    <name type="scientific">Catellatospora citrea</name>
    <dbReference type="NCBI Taxonomy" id="53366"/>
    <lineage>
        <taxon>Bacteria</taxon>
        <taxon>Bacillati</taxon>
        <taxon>Actinomycetota</taxon>
        <taxon>Actinomycetes</taxon>
        <taxon>Micromonosporales</taxon>
        <taxon>Micromonosporaceae</taxon>
        <taxon>Catellatospora</taxon>
    </lineage>
</organism>
<reference evidence="1 2" key="1">
    <citation type="submission" date="2021-01" db="EMBL/GenBank/DDBJ databases">
        <title>Whole genome shotgun sequence of Catellatospora citrea NBRC 14495.</title>
        <authorList>
            <person name="Komaki H."/>
            <person name="Tamura T."/>
        </authorList>
    </citation>
    <scope>NUCLEOTIDE SEQUENCE [LARGE SCALE GENOMIC DNA]</scope>
    <source>
        <strain evidence="1 2">NBRC 14495</strain>
    </source>
</reference>
<dbReference type="Proteomes" id="UP000659904">
    <property type="component" value="Unassembled WGS sequence"/>
</dbReference>
<keyword evidence="2" id="KW-1185">Reference proteome</keyword>
<comment type="caution">
    <text evidence="1">The sequence shown here is derived from an EMBL/GenBank/DDBJ whole genome shotgun (WGS) entry which is preliminary data.</text>
</comment>
<gene>
    <name evidence="1" type="ORF">Cci01nite_76560</name>
</gene>